<dbReference type="EMBL" id="CP107716">
    <property type="protein sequence ID" value="UYQ71104.1"/>
    <property type="molecule type" value="Genomic_DNA"/>
</dbReference>
<proteinExistence type="predicted"/>
<dbReference type="InterPro" id="IPR036513">
    <property type="entry name" value="STAS_dom_sf"/>
</dbReference>
<sequence>MQIKAETYSVWTEGSDVYFDGTMRLSGTQAYQPILELLQEVLAEKPPSMTLDLTNLEFLNSSGINLLAKFTIELRKHSDTRLVVRATSEIPWQAKSIRNLQKLHPGLTLIMT</sequence>
<dbReference type="SUPFAM" id="SSF52091">
    <property type="entry name" value="SpoIIaa-like"/>
    <property type="match status" value="1"/>
</dbReference>
<dbReference type="PROSITE" id="PS50801">
    <property type="entry name" value="STAS"/>
    <property type="match status" value="1"/>
</dbReference>
<dbReference type="Proteomes" id="UP001163882">
    <property type="component" value="Chromosome"/>
</dbReference>
<feature type="domain" description="STAS" evidence="1">
    <location>
        <begin position="34"/>
        <end position="84"/>
    </location>
</feature>
<reference evidence="2" key="1">
    <citation type="submission" date="2022-10" db="EMBL/GenBank/DDBJ databases">
        <title>YIM 151497 complete genome.</title>
        <authorList>
            <person name="Chen X."/>
        </authorList>
    </citation>
    <scope>NUCLEOTIDE SEQUENCE</scope>
    <source>
        <strain evidence="2">YIM 151497</strain>
    </source>
</reference>
<keyword evidence="3" id="KW-1185">Reference proteome</keyword>
<dbReference type="RefSeq" id="WP_264224766.1">
    <property type="nucleotide sequence ID" value="NZ_CP107716.1"/>
</dbReference>
<dbReference type="NCBIfam" id="NF047705">
    <property type="entry name" value="slr1659_superfam"/>
    <property type="match status" value="1"/>
</dbReference>
<dbReference type="InterPro" id="IPR002645">
    <property type="entry name" value="STAS_dom"/>
</dbReference>
<protein>
    <recommendedName>
        <fullName evidence="1">STAS domain-containing protein</fullName>
    </recommendedName>
</protein>
<name>A0ABY6IKI1_9HYPH</name>
<organism evidence="2 3">
    <name type="scientific">Pelagibacterium flavum</name>
    <dbReference type="NCBI Taxonomy" id="2984530"/>
    <lineage>
        <taxon>Bacteria</taxon>
        <taxon>Pseudomonadati</taxon>
        <taxon>Pseudomonadota</taxon>
        <taxon>Alphaproteobacteria</taxon>
        <taxon>Hyphomicrobiales</taxon>
        <taxon>Devosiaceae</taxon>
        <taxon>Pelagibacterium</taxon>
    </lineage>
</organism>
<evidence type="ECO:0000259" key="1">
    <source>
        <dbReference type="PROSITE" id="PS50801"/>
    </source>
</evidence>
<accession>A0ABY6IKI1</accession>
<evidence type="ECO:0000313" key="2">
    <source>
        <dbReference type="EMBL" id="UYQ71104.1"/>
    </source>
</evidence>
<dbReference type="Gene3D" id="3.30.750.24">
    <property type="entry name" value="STAS domain"/>
    <property type="match status" value="1"/>
</dbReference>
<gene>
    <name evidence="2" type="ORF">OF122_13705</name>
</gene>
<evidence type="ECO:0000313" key="3">
    <source>
        <dbReference type="Proteomes" id="UP001163882"/>
    </source>
</evidence>